<gene>
    <name evidence="2" type="ORF">K443DRAFT_397222</name>
</gene>
<accession>A0A0C9WQK7</accession>
<organism evidence="2 3">
    <name type="scientific">Laccaria amethystina LaAM-08-1</name>
    <dbReference type="NCBI Taxonomy" id="1095629"/>
    <lineage>
        <taxon>Eukaryota</taxon>
        <taxon>Fungi</taxon>
        <taxon>Dikarya</taxon>
        <taxon>Basidiomycota</taxon>
        <taxon>Agaricomycotina</taxon>
        <taxon>Agaricomycetes</taxon>
        <taxon>Agaricomycetidae</taxon>
        <taxon>Agaricales</taxon>
        <taxon>Agaricineae</taxon>
        <taxon>Hydnangiaceae</taxon>
        <taxon>Laccaria</taxon>
    </lineage>
</organism>
<feature type="compositionally biased region" description="Pro residues" evidence="1">
    <location>
        <begin position="170"/>
        <end position="179"/>
    </location>
</feature>
<reference evidence="3" key="2">
    <citation type="submission" date="2015-01" db="EMBL/GenBank/DDBJ databases">
        <title>Evolutionary Origins and Diversification of the Mycorrhizal Mutualists.</title>
        <authorList>
            <consortium name="DOE Joint Genome Institute"/>
            <consortium name="Mycorrhizal Genomics Consortium"/>
            <person name="Kohler A."/>
            <person name="Kuo A."/>
            <person name="Nagy L.G."/>
            <person name="Floudas D."/>
            <person name="Copeland A."/>
            <person name="Barry K.W."/>
            <person name="Cichocki N."/>
            <person name="Veneault-Fourrey C."/>
            <person name="LaButti K."/>
            <person name="Lindquist E.A."/>
            <person name="Lipzen A."/>
            <person name="Lundell T."/>
            <person name="Morin E."/>
            <person name="Murat C."/>
            <person name="Riley R."/>
            <person name="Ohm R."/>
            <person name="Sun H."/>
            <person name="Tunlid A."/>
            <person name="Henrissat B."/>
            <person name="Grigoriev I.V."/>
            <person name="Hibbett D.S."/>
            <person name="Martin F."/>
        </authorList>
    </citation>
    <scope>NUCLEOTIDE SEQUENCE [LARGE SCALE GENOMIC DNA]</scope>
    <source>
        <strain evidence="3">LaAM-08-1</strain>
    </source>
</reference>
<sequence>MAPVHSRLKTPEPRQTSTRSPSAQARPLTVELRSGWDDTLDFKVASTWGSSKKSKSVGNSSRYSPSPSPSPTAASMASGDEIFMASTLSYLGSPPAQSLGIASPRNPIQAPSPTYAVPRRAIDLSPPSPVTPTSSIALNQVRVTAVPPSTTSKEKHKSSAIASVLEANWPAPPVSPVPSVPSRYGSPSSSPSSYSTPTSTPPRSRSHSPALPEDEIDDHGYPPSLFIAPPFHMMTRNPRPFEGSSISSMSDIGASSTPTVGAGSRPWSSTLKRGPSLMSLQRKISREGIEQGYFPSNDVIHMTVVQETV</sequence>
<reference evidence="2 3" key="1">
    <citation type="submission" date="2014-04" db="EMBL/GenBank/DDBJ databases">
        <authorList>
            <consortium name="DOE Joint Genome Institute"/>
            <person name="Kuo A."/>
            <person name="Kohler A."/>
            <person name="Nagy L.G."/>
            <person name="Floudas D."/>
            <person name="Copeland A."/>
            <person name="Barry K.W."/>
            <person name="Cichocki N."/>
            <person name="Veneault-Fourrey C."/>
            <person name="LaButti K."/>
            <person name="Lindquist E.A."/>
            <person name="Lipzen A."/>
            <person name="Lundell T."/>
            <person name="Morin E."/>
            <person name="Murat C."/>
            <person name="Sun H."/>
            <person name="Tunlid A."/>
            <person name="Henrissat B."/>
            <person name="Grigoriev I.V."/>
            <person name="Hibbett D.S."/>
            <person name="Martin F."/>
            <person name="Nordberg H.P."/>
            <person name="Cantor M.N."/>
            <person name="Hua S.X."/>
        </authorList>
    </citation>
    <scope>NUCLEOTIDE SEQUENCE [LARGE SCALE GENOMIC DNA]</scope>
    <source>
        <strain evidence="2 3">LaAM-08-1</strain>
    </source>
</reference>
<protein>
    <submittedName>
        <fullName evidence="2">Uncharacterized protein</fullName>
    </submittedName>
</protein>
<feature type="region of interest" description="Disordered" evidence="1">
    <location>
        <begin position="166"/>
        <end position="224"/>
    </location>
</feature>
<name>A0A0C9WQK7_9AGAR</name>
<dbReference type="Proteomes" id="UP000054477">
    <property type="component" value="Unassembled WGS sequence"/>
</dbReference>
<feature type="compositionally biased region" description="Polar residues" evidence="1">
    <location>
        <begin position="13"/>
        <end position="23"/>
    </location>
</feature>
<dbReference type="STRING" id="1095629.A0A0C9WQK7"/>
<feature type="region of interest" description="Disordered" evidence="1">
    <location>
        <begin position="248"/>
        <end position="273"/>
    </location>
</feature>
<feature type="region of interest" description="Disordered" evidence="1">
    <location>
        <begin position="47"/>
        <end position="77"/>
    </location>
</feature>
<feature type="compositionally biased region" description="Low complexity" evidence="1">
    <location>
        <begin position="180"/>
        <end position="209"/>
    </location>
</feature>
<evidence type="ECO:0000313" key="3">
    <source>
        <dbReference type="Proteomes" id="UP000054477"/>
    </source>
</evidence>
<proteinExistence type="predicted"/>
<dbReference type="HOGENOM" id="CLU_826529_0_0_1"/>
<evidence type="ECO:0000313" key="2">
    <source>
        <dbReference type="EMBL" id="KIJ93470.1"/>
    </source>
</evidence>
<dbReference type="AlphaFoldDB" id="A0A0C9WQK7"/>
<keyword evidence="3" id="KW-1185">Reference proteome</keyword>
<feature type="region of interest" description="Disordered" evidence="1">
    <location>
        <begin position="94"/>
        <end position="136"/>
    </location>
</feature>
<feature type="compositionally biased region" description="Low complexity" evidence="1">
    <location>
        <begin position="56"/>
        <end position="77"/>
    </location>
</feature>
<feature type="region of interest" description="Disordered" evidence="1">
    <location>
        <begin position="1"/>
        <end position="32"/>
    </location>
</feature>
<evidence type="ECO:0000256" key="1">
    <source>
        <dbReference type="SAM" id="MobiDB-lite"/>
    </source>
</evidence>
<dbReference type="OrthoDB" id="2874149at2759"/>
<dbReference type="EMBL" id="KN838842">
    <property type="protein sequence ID" value="KIJ93470.1"/>
    <property type="molecule type" value="Genomic_DNA"/>
</dbReference>